<dbReference type="EMBL" id="PKSL01000106">
    <property type="protein sequence ID" value="POW04874.1"/>
    <property type="molecule type" value="Genomic_DNA"/>
</dbReference>
<proteinExistence type="predicted"/>
<sequence>MLAYLLSLRKVRLGLLLATWFLCRQSYIDLSMATIGRRTCYLMTRTLMLAGLEPMANFCLVSSIWTSTIVGLTTVAYIFNSIRVYLREEFKSFWIELEK</sequence>
<accession>A0A2S4V5T3</accession>
<evidence type="ECO:0000313" key="2">
    <source>
        <dbReference type="EMBL" id="POW04874.1"/>
    </source>
</evidence>
<keyword evidence="1" id="KW-0472">Membrane</keyword>
<keyword evidence="3" id="KW-1185">Reference proteome</keyword>
<evidence type="ECO:0000313" key="3">
    <source>
        <dbReference type="Proteomes" id="UP000239156"/>
    </source>
</evidence>
<reference evidence="2" key="1">
    <citation type="submission" date="2017-12" db="EMBL/GenBank/DDBJ databases">
        <title>Gene loss provides genomic basis for host adaptation in cereal stripe rust fungi.</title>
        <authorList>
            <person name="Xia C."/>
        </authorList>
    </citation>
    <scope>NUCLEOTIDE SEQUENCE [LARGE SCALE GENOMIC DNA]</scope>
    <source>
        <strain evidence="2">93-210</strain>
    </source>
</reference>
<keyword evidence="1" id="KW-0812">Transmembrane</keyword>
<dbReference type="VEuPathDB" id="FungiDB:PSTT_10113"/>
<keyword evidence="1" id="KW-1133">Transmembrane helix</keyword>
<gene>
    <name evidence="2" type="ORF">PSTT_10113</name>
</gene>
<protein>
    <submittedName>
        <fullName evidence="2">Uncharacterized protein</fullName>
    </submittedName>
</protein>
<organism evidence="2 3">
    <name type="scientific">Puccinia striiformis</name>
    <dbReference type="NCBI Taxonomy" id="27350"/>
    <lineage>
        <taxon>Eukaryota</taxon>
        <taxon>Fungi</taxon>
        <taxon>Dikarya</taxon>
        <taxon>Basidiomycota</taxon>
        <taxon>Pucciniomycotina</taxon>
        <taxon>Pucciniomycetes</taxon>
        <taxon>Pucciniales</taxon>
        <taxon>Pucciniaceae</taxon>
        <taxon>Puccinia</taxon>
    </lineage>
</organism>
<feature type="transmembrane region" description="Helical" evidence="1">
    <location>
        <begin position="55"/>
        <end position="79"/>
    </location>
</feature>
<evidence type="ECO:0000256" key="1">
    <source>
        <dbReference type="SAM" id="Phobius"/>
    </source>
</evidence>
<dbReference type="Proteomes" id="UP000239156">
    <property type="component" value="Unassembled WGS sequence"/>
</dbReference>
<dbReference type="AlphaFoldDB" id="A0A2S4V5T3"/>
<name>A0A2S4V5T3_9BASI</name>
<comment type="caution">
    <text evidence="2">The sequence shown here is derived from an EMBL/GenBank/DDBJ whole genome shotgun (WGS) entry which is preliminary data.</text>
</comment>